<evidence type="ECO:0000313" key="2">
    <source>
        <dbReference type="Proteomes" id="UP000280434"/>
    </source>
</evidence>
<protein>
    <submittedName>
        <fullName evidence="1">Uncharacterized protein</fullName>
    </submittedName>
</protein>
<sequence length="182" mass="19729">MEMELEREKRRCIAELMDAHPDVFRLPADPAKSWGELMSSESRPCVSDMAVIDKAVNMLTALMRDGREALASALAGAGLGSSQGSIAENASFLAQFEPDVEAAGVFRRVCGDDEEESEAFGRAVAMYKMMQSSGGFNGTELLDLIFTAIDAVKDRADITMDLKAAAKRITMLQFGDLLKASH</sequence>
<comment type="caution">
    <text evidence="1">The sequence shown here is derived from an EMBL/GenBank/DDBJ whole genome shotgun (WGS) entry which is preliminary data.</text>
</comment>
<gene>
    <name evidence="1" type="ORF">D7S89_16205</name>
</gene>
<dbReference type="EMBL" id="RBZV01000006">
    <property type="protein sequence ID" value="RKP46893.1"/>
    <property type="molecule type" value="Genomic_DNA"/>
</dbReference>
<accession>A0A494XH67</accession>
<name>A0A494XH67_9BURK</name>
<dbReference type="Proteomes" id="UP000280434">
    <property type="component" value="Unassembled WGS sequence"/>
</dbReference>
<proteinExistence type="predicted"/>
<reference evidence="1 2" key="1">
    <citation type="submission" date="2018-10" db="EMBL/GenBank/DDBJ databases">
        <title>Paraburkholderia sp. 7MK8-2, isolated from soil.</title>
        <authorList>
            <person name="Gao Z.-H."/>
            <person name="Qiu L.-H."/>
        </authorList>
    </citation>
    <scope>NUCLEOTIDE SEQUENCE [LARGE SCALE GENOMIC DNA]</scope>
    <source>
        <strain evidence="1 2">7MK8-2</strain>
    </source>
</reference>
<keyword evidence="2" id="KW-1185">Reference proteome</keyword>
<organism evidence="1 2">
    <name type="scientific">Trinickia fusca</name>
    <dbReference type="NCBI Taxonomy" id="2419777"/>
    <lineage>
        <taxon>Bacteria</taxon>
        <taxon>Pseudomonadati</taxon>
        <taxon>Pseudomonadota</taxon>
        <taxon>Betaproteobacteria</taxon>
        <taxon>Burkholderiales</taxon>
        <taxon>Burkholderiaceae</taxon>
        <taxon>Trinickia</taxon>
    </lineage>
</organism>
<evidence type="ECO:0000313" key="1">
    <source>
        <dbReference type="EMBL" id="RKP46893.1"/>
    </source>
</evidence>
<dbReference type="OrthoDB" id="9156881at2"/>
<dbReference type="AlphaFoldDB" id="A0A494XH67"/>
<dbReference type="RefSeq" id="WP_121278751.1">
    <property type="nucleotide sequence ID" value="NZ_RBZV01000006.1"/>
</dbReference>